<proteinExistence type="predicted"/>
<accession>A0A0E9VYC1</accession>
<dbReference type="EMBL" id="GBXM01025485">
    <property type="protein sequence ID" value="JAH83092.1"/>
    <property type="molecule type" value="Transcribed_RNA"/>
</dbReference>
<protein>
    <submittedName>
        <fullName evidence="1">Uncharacterized protein</fullName>
    </submittedName>
</protein>
<sequence>MLSCTSIASNSQLGNHAFPLVPTAIKVECLISLVCSRSVGFGKQCRTVHSHWPIRMDAVGGLLRKF</sequence>
<dbReference type="AlphaFoldDB" id="A0A0E9VYC1"/>
<reference evidence="1" key="2">
    <citation type="journal article" date="2015" name="Fish Shellfish Immunol.">
        <title>Early steps in the European eel (Anguilla anguilla)-Vibrio vulnificus interaction in the gills: Role of the RtxA13 toxin.</title>
        <authorList>
            <person name="Callol A."/>
            <person name="Pajuelo D."/>
            <person name="Ebbesson L."/>
            <person name="Teles M."/>
            <person name="MacKenzie S."/>
            <person name="Amaro C."/>
        </authorList>
    </citation>
    <scope>NUCLEOTIDE SEQUENCE</scope>
</reference>
<name>A0A0E9VYC1_ANGAN</name>
<reference evidence="1" key="1">
    <citation type="submission" date="2014-11" db="EMBL/GenBank/DDBJ databases">
        <authorList>
            <person name="Amaro Gonzalez C."/>
        </authorList>
    </citation>
    <scope>NUCLEOTIDE SEQUENCE</scope>
</reference>
<organism evidence="1">
    <name type="scientific">Anguilla anguilla</name>
    <name type="common">European freshwater eel</name>
    <name type="synonym">Muraena anguilla</name>
    <dbReference type="NCBI Taxonomy" id="7936"/>
    <lineage>
        <taxon>Eukaryota</taxon>
        <taxon>Metazoa</taxon>
        <taxon>Chordata</taxon>
        <taxon>Craniata</taxon>
        <taxon>Vertebrata</taxon>
        <taxon>Euteleostomi</taxon>
        <taxon>Actinopterygii</taxon>
        <taxon>Neopterygii</taxon>
        <taxon>Teleostei</taxon>
        <taxon>Anguilliformes</taxon>
        <taxon>Anguillidae</taxon>
        <taxon>Anguilla</taxon>
    </lineage>
</organism>
<evidence type="ECO:0000313" key="1">
    <source>
        <dbReference type="EMBL" id="JAH83092.1"/>
    </source>
</evidence>